<gene>
    <name evidence="2" type="ORF">ASIM_LOCUS4654</name>
</gene>
<dbReference type="WBParaSite" id="ASIM_0000484501-mRNA-1">
    <property type="protein sequence ID" value="ASIM_0000484501-mRNA-1"/>
    <property type="gene ID" value="ASIM_0000484501"/>
</dbReference>
<protein>
    <submittedName>
        <fullName evidence="4">Secreted protein</fullName>
    </submittedName>
</protein>
<keyword evidence="1" id="KW-0732">Signal</keyword>
<keyword evidence="3" id="KW-1185">Reference proteome</keyword>
<feature type="signal peptide" evidence="1">
    <location>
        <begin position="1"/>
        <end position="25"/>
    </location>
</feature>
<reference evidence="2 3" key="2">
    <citation type="submission" date="2018-11" db="EMBL/GenBank/DDBJ databases">
        <authorList>
            <consortium name="Pathogen Informatics"/>
        </authorList>
    </citation>
    <scope>NUCLEOTIDE SEQUENCE [LARGE SCALE GENOMIC DNA]</scope>
</reference>
<evidence type="ECO:0000313" key="2">
    <source>
        <dbReference type="EMBL" id="VDK24244.1"/>
    </source>
</evidence>
<organism evidence="4">
    <name type="scientific">Anisakis simplex</name>
    <name type="common">Herring worm</name>
    <dbReference type="NCBI Taxonomy" id="6269"/>
    <lineage>
        <taxon>Eukaryota</taxon>
        <taxon>Metazoa</taxon>
        <taxon>Ecdysozoa</taxon>
        <taxon>Nematoda</taxon>
        <taxon>Chromadorea</taxon>
        <taxon>Rhabditida</taxon>
        <taxon>Spirurina</taxon>
        <taxon>Ascaridomorpha</taxon>
        <taxon>Ascaridoidea</taxon>
        <taxon>Anisakidae</taxon>
        <taxon>Anisakis</taxon>
        <taxon>Anisakis simplex complex</taxon>
    </lineage>
</organism>
<reference evidence="4" key="1">
    <citation type="submission" date="2017-02" db="UniProtKB">
        <authorList>
            <consortium name="WormBaseParasite"/>
        </authorList>
    </citation>
    <scope>IDENTIFICATION</scope>
</reference>
<sequence>MFCFSTLTVLAIFLLNMTLLSSIHAIGSSQIPFEIIDSTHDIYQLIVRPESLTIFQVCVAVNIRNRQITAKVDSKSREESSNSTMKYVCKPFWEDGGLGLGLHRQEAGPWQTRIKLSGRNILAISTQVRMNYTDRQNPHHQLLYDYAVLRRYTPGTKYVCVKGADSGWFVLFEYQ</sequence>
<feature type="chain" id="PRO_5043120839" evidence="1">
    <location>
        <begin position="26"/>
        <end position="175"/>
    </location>
</feature>
<dbReference type="OrthoDB" id="5917822at2759"/>
<dbReference type="Proteomes" id="UP000267096">
    <property type="component" value="Unassembled WGS sequence"/>
</dbReference>
<name>A0A0M3JB71_ANISI</name>
<evidence type="ECO:0000313" key="3">
    <source>
        <dbReference type="Proteomes" id="UP000267096"/>
    </source>
</evidence>
<accession>A0A0M3JB71</accession>
<dbReference type="AlphaFoldDB" id="A0A0M3JB71"/>
<dbReference type="EMBL" id="UYRR01008316">
    <property type="protein sequence ID" value="VDK24244.1"/>
    <property type="molecule type" value="Genomic_DNA"/>
</dbReference>
<proteinExistence type="predicted"/>
<evidence type="ECO:0000313" key="4">
    <source>
        <dbReference type="WBParaSite" id="ASIM_0000484501-mRNA-1"/>
    </source>
</evidence>
<evidence type="ECO:0000256" key="1">
    <source>
        <dbReference type="SAM" id="SignalP"/>
    </source>
</evidence>